<evidence type="ECO:0000256" key="3">
    <source>
        <dbReference type="ARBA" id="ARBA00022729"/>
    </source>
</evidence>
<dbReference type="GO" id="GO:0005886">
    <property type="term" value="C:plasma membrane"/>
    <property type="evidence" value="ECO:0007669"/>
    <property type="project" value="TreeGrafter"/>
</dbReference>
<evidence type="ECO:0000256" key="1">
    <source>
        <dbReference type="ARBA" id="ARBA00004370"/>
    </source>
</evidence>
<dbReference type="GO" id="GO:0038023">
    <property type="term" value="F:signaling receptor activity"/>
    <property type="evidence" value="ECO:0007669"/>
    <property type="project" value="TreeGrafter"/>
</dbReference>
<accession>K1R0K9</accession>
<organism evidence="6">
    <name type="scientific">Magallana gigas</name>
    <name type="common">Pacific oyster</name>
    <name type="synonym">Crassostrea gigas</name>
    <dbReference type="NCBI Taxonomy" id="29159"/>
    <lineage>
        <taxon>Eukaryota</taxon>
        <taxon>Metazoa</taxon>
        <taxon>Spiralia</taxon>
        <taxon>Lophotrochozoa</taxon>
        <taxon>Mollusca</taxon>
        <taxon>Bivalvia</taxon>
        <taxon>Autobranchia</taxon>
        <taxon>Pteriomorphia</taxon>
        <taxon>Ostreida</taxon>
        <taxon>Ostreoidea</taxon>
        <taxon>Ostreidae</taxon>
        <taxon>Magallana</taxon>
    </lineage>
</organism>
<evidence type="ECO:0000313" key="6">
    <source>
        <dbReference type="EMBL" id="EKC27251.1"/>
    </source>
</evidence>
<comment type="subcellular location">
    <subcellularLocation>
        <location evidence="1">Membrane</location>
    </subcellularLocation>
</comment>
<gene>
    <name evidence="6" type="ORF">CGI_10010101</name>
</gene>
<dbReference type="AlphaFoldDB" id="K1R0K9"/>
<evidence type="ECO:0000256" key="2">
    <source>
        <dbReference type="ARBA" id="ARBA00022692"/>
    </source>
</evidence>
<keyword evidence="3" id="KW-0732">Signal</keyword>
<dbReference type="InterPro" id="IPR000157">
    <property type="entry name" value="TIR_dom"/>
</dbReference>
<dbReference type="InterPro" id="IPR035897">
    <property type="entry name" value="Toll_tir_struct_dom_sf"/>
</dbReference>
<dbReference type="InParanoid" id="K1R0K9"/>
<keyword evidence="4" id="KW-1133">Transmembrane helix</keyword>
<dbReference type="HOGENOM" id="CLU_2401758_0_0_1"/>
<protein>
    <submittedName>
        <fullName evidence="6">Uncharacterized protein</fullName>
    </submittedName>
</protein>
<dbReference type="PANTHER" id="PTHR24365">
    <property type="entry name" value="TOLL-LIKE RECEPTOR"/>
    <property type="match status" value="1"/>
</dbReference>
<evidence type="ECO:0000256" key="5">
    <source>
        <dbReference type="ARBA" id="ARBA00023136"/>
    </source>
</evidence>
<dbReference type="SUPFAM" id="SSF52200">
    <property type="entry name" value="Toll/Interleukin receptor TIR domain"/>
    <property type="match status" value="1"/>
</dbReference>
<dbReference type="EMBL" id="JH823237">
    <property type="protein sequence ID" value="EKC27251.1"/>
    <property type="molecule type" value="Genomic_DNA"/>
</dbReference>
<dbReference type="PANTHER" id="PTHR24365:SF541">
    <property type="entry name" value="PROTEIN TOLL-RELATED"/>
    <property type="match status" value="1"/>
</dbReference>
<keyword evidence="5" id="KW-0472">Membrane</keyword>
<dbReference type="PROSITE" id="PS50104">
    <property type="entry name" value="TIR"/>
    <property type="match status" value="1"/>
</dbReference>
<proteinExistence type="predicted"/>
<dbReference type="Pfam" id="PF01582">
    <property type="entry name" value="TIR"/>
    <property type="match status" value="1"/>
</dbReference>
<name>K1R0K9_MAGGI</name>
<sequence>MKSLQESRRKVCIVSKKYLESKWRDYELNMAKIEGIEDRGSLDYVILILLPEVYNGKHLPKTLMDLIRKDRYIEYPMESCAYDDFWDRLIRMIEQ</sequence>
<reference evidence="6" key="1">
    <citation type="journal article" date="2012" name="Nature">
        <title>The oyster genome reveals stress adaptation and complexity of shell formation.</title>
        <authorList>
            <person name="Zhang G."/>
            <person name="Fang X."/>
            <person name="Guo X."/>
            <person name="Li L."/>
            <person name="Luo R."/>
            <person name="Xu F."/>
            <person name="Yang P."/>
            <person name="Zhang L."/>
            <person name="Wang X."/>
            <person name="Qi H."/>
            <person name="Xiong Z."/>
            <person name="Que H."/>
            <person name="Xie Y."/>
            <person name="Holland P.W."/>
            <person name="Paps J."/>
            <person name="Zhu Y."/>
            <person name="Wu F."/>
            <person name="Chen Y."/>
            <person name="Wang J."/>
            <person name="Peng C."/>
            <person name="Meng J."/>
            <person name="Yang L."/>
            <person name="Liu J."/>
            <person name="Wen B."/>
            <person name="Zhang N."/>
            <person name="Huang Z."/>
            <person name="Zhu Q."/>
            <person name="Feng Y."/>
            <person name="Mount A."/>
            <person name="Hedgecock D."/>
            <person name="Xu Z."/>
            <person name="Liu Y."/>
            <person name="Domazet-Loso T."/>
            <person name="Du Y."/>
            <person name="Sun X."/>
            <person name="Zhang S."/>
            <person name="Liu B."/>
            <person name="Cheng P."/>
            <person name="Jiang X."/>
            <person name="Li J."/>
            <person name="Fan D."/>
            <person name="Wang W."/>
            <person name="Fu W."/>
            <person name="Wang T."/>
            <person name="Wang B."/>
            <person name="Zhang J."/>
            <person name="Peng Z."/>
            <person name="Li Y."/>
            <person name="Li N."/>
            <person name="Wang J."/>
            <person name="Chen M."/>
            <person name="He Y."/>
            <person name="Tan F."/>
            <person name="Song X."/>
            <person name="Zheng Q."/>
            <person name="Huang R."/>
            <person name="Yang H."/>
            <person name="Du X."/>
            <person name="Chen L."/>
            <person name="Yang M."/>
            <person name="Gaffney P.M."/>
            <person name="Wang S."/>
            <person name="Luo L."/>
            <person name="She Z."/>
            <person name="Ming Y."/>
            <person name="Huang W."/>
            <person name="Zhang S."/>
            <person name="Huang B."/>
            <person name="Zhang Y."/>
            <person name="Qu T."/>
            <person name="Ni P."/>
            <person name="Miao G."/>
            <person name="Wang J."/>
            <person name="Wang Q."/>
            <person name="Steinberg C.E."/>
            <person name="Wang H."/>
            <person name="Li N."/>
            <person name="Qian L."/>
            <person name="Zhang G."/>
            <person name="Li Y."/>
            <person name="Yang H."/>
            <person name="Liu X."/>
            <person name="Wang J."/>
            <person name="Yin Y."/>
            <person name="Wang J."/>
        </authorList>
    </citation>
    <scope>NUCLEOTIDE SEQUENCE [LARGE SCALE GENOMIC DNA]</scope>
    <source>
        <strain evidence="6">05x7-T-G4-1.051#20</strain>
    </source>
</reference>
<dbReference type="Gene3D" id="3.40.50.10140">
    <property type="entry name" value="Toll/interleukin-1 receptor homology (TIR) domain"/>
    <property type="match status" value="1"/>
</dbReference>
<keyword evidence="2" id="KW-0812">Transmembrane</keyword>
<evidence type="ECO:0000256" key="4">
    <source>
        <dbReference type="ARBA" id="ARBA00022989"/>
    </source>
</evidence>
<dbReference type="GO" id="GO:0007165">
    <property type="term" value="P:signal transduction"/>
    <property type="evidence" value="ECO:0007669"/>
    <property type="project" value="InterPro"/>
</dbReference>